<dbReference type="Pfam" id="PF01058">
    <property type="entry name" value="Oxidored_q6"/>
    <property type="match status" value="1"/>
</dbReference>
<gene>
    <name evidence="3" type="ORF">A2731_01560</name>
</gene>
<dbReference type="InterPro" id="IPR006137">
    <property type="entry name" value="NADH_UbQ_OxRdtase-like_20kDa"/>
</dbReference>
<evidence type="ECO:0000313" key="3">
    <source>
        <dbReference type="EMBL" id="OGY46141.1"/>
    </source>
</evidence>
<keyword evidence="1" id="KW-0560">Oxidoreductase</keyword>
<organism evidence="3 4">
    <name type="scientific">Candidatus Buchananbacteria bacterium RIFCSPHIGHO2_01_FULL_39_8</name>
    <dbReference type="NCBI Taxonomy" id="1797533"/>
    <lineage>
        <taxon>Bacteria</taxon>
        <taxon>Candidatus Buchananiibacteriota</taxon>
    </lineage>
</organism>
<dbReference type="Gene3D" id="3.40.50.700">
    <property type="entry name" value="NADH:ubiquinone oxidoreductase-like, 20kDa subunit"/>
    <property type="match status" value="1"/>
</dbReference>
<name>A0A1G1Y1P3_9BACT</name>
<dbReference type="PANTHER" id="PTHR42845">
    <property type="entry name" value="COENZYME F420-REDUCING HYDROGENASE, GAMMA SUBUNIT"/>
    <property type="match status" value="1"/>
</dbReference>
<dbReference type="SUPFAM" id="SSF56770">
    <property type="entry name" value="HydA/Nqo6-like"/>
    <property type="match status" value="1"/>
</dbReference>
<dbReference type="STRING" id="1797533.A2731_01560"/>
<reference evidence="3 4" key="1">
    <citation type="journal article" date="2016" name="Nat. Commun.">
        <title>Thousands of microbial genomes shed light on interconnected biogeochemical processes in an aquifer system.</title>
        <authorList>
            <person name="Anantharaman K."/>
            <person name="Brown C.T."/>
            <person name="Hug L.A."/>
            <person name="Sharon I."/>
            <person name="Castelle C.J."/>
            <person name="Probst A.J."/>
            <person name="Thomas B.C."/>
            <person name="Singh A."/>
            <person name="Wilkins M.J."/>
            <person name="Karaoz U."/>
            <person name="Brodie E.L."/>
            <person name="Williams K.H."/>
            <person name="Hubbard S.S."/>
            <person name="Banfield J.F."/>
        </authorList>
    </citation>
    <scope>NUCLEOTIDE SEQUENCE [LARGE SCALE GENOMIC DNA]</scope>
</reference>
<dbReference type="AlphaFoldDB" id="A0A1G1Y1P3"/>
<dbReference type="PANTHER" id="PTHR42845:SF2">
    <property type="entry name" value="F420-NON-REDUCING HYDROGENASE VHU SUBUNIT G"/>
    <property type="match status" value="1"/>
</dbReference>
<dbReference type="GO" id="GO:0051536">
    <property type="term" value="F:iron-sulfur cluster binding"/>
    <property type="evidence" value="ECO:0007669"/>
    <property type="project" value="InterPro"/>
</dbReference>
<proteinExistence type="predicted"/>
<dbReference type="EMBL" id="MHIC01000003">
    <property type="protein sequence ID" value="OGY46141.1"/>
    <property type="molecule type" value="Genomic_DNA"/>
</dbReference>
<evidence type="ECO:0000256" key="1">
    <source>
        <dbReference type="ARBA" id="ARBA00023002"/>
    </source>
</evidence>
<evidence type="ECO:0000313" key="4">
    <source>
        <dbReference type="Proteomes" id="UP000176241"/>
    </source>
</evidence>
<evidence type="ECO:0000259" key="2">
    <source>
        <dbReference type="Pfam" id="PF01058"/>
    </source>
</evidence>
<dbReference type="InterPro" id="IPR037024">
    <property type="entry name" value="NiFe_Hase_small_N_sf"/>
</dbReference>
<comment type="caution">
    <text evidence="3">The sequence shown here is derived from an EMBL/GenBank/DDBJ whole genome shotgun (WGS) entry which is preliminary data.</text>
</comment>
<dbReference type="GO" id="GO:0016491">
    <property type="term" value="F:oxidoreductase activity"/>
    <property type="evidence" value="ECO:0007669"/>
    <property type="project" value="UniProtKB-KW"/>
</dbReference>
<sequence length="278" mass="31215">MKAKKSQKLKVAIVGLTCCEGCEFAILDLGKRFLELAQKIDLVEFRMVKEDPAKRGPYDVCFIEGSAVTKKNLAHLKELRRVSKMLIVLGNCAHTGGVHRMKNWVGRIRAMGMVYDKPKGINNEVVLPIAEIVKVDFTIPTCPINGEEFLIIFQQILAGRKPFIPQNPVCYECQINGYECLLQNGELCCGPITLGGCDAVCLKSKQACWGCRGLLEEPDVDKFVKNCFLEGHTIGEITRVLEVFGVKDDWADQANKEWRVQQKPKSLMIIKQKKKGKE</sequence>
<dbReference type="Proteomes" id="UP000176241">
    <property type="component" value="Unassembled WGS sequence"/>
</dbReference>
<protein>
    <recommendedName>
        <fullName evidence="2">NADH:ubiquinone oxidoreductase-like 20kDa subunit domain-containing protein</fullName>
    </recommendedName>
</protein>
<accession>A0A1G1Y1P3</accession>
<dbReference type="InterPro" id="IPR051349">
    <property type="entry name" value="Hydrogenase_assoc-protein"/>
</dbReference>
<feature type="domain" description="NADH:ubiquinone oxidoreductase-like 20kDa subunit" evidence="2">
    <location>
        <begin position="19"/>
        <end position="153"/>
    </location>
</feature>